<dbReference type="AlphaFoldDB" id="A0A1J4KIM0"/>
<dbReference type="GO" id="GO:0005813">
    <property type="term" value="C:centrosome"/>
    <property type="evidence" value="ECO:0007669"/>
    <property type="project" value="TreeGrafter"/>
</dbReference>
<reference evidence="3" key="1">
    <citation type="submission" date="2016-10" db="EMBL/GenBank/DDBJ databases">
        <authorList>
            <person name="Benchimol M."/>
            <person name="Almeida L.G."/>
            <person name="Vasconcelos A.T."/>
            <person name="Perreira-Neves A."/>
            <person name="Rosa I.A."/>
            <person name="Tasca T."/>
            <person name="Bogo M.R."/>
            <person name="de Souza W."/>
        </authorList>
    </citation>
    <scope>NUCLEOTIDE SEQUENCE [LARGE SCALE GENOMIC DNA]</scope>
    <source>
        <strain evidence="3">K</strain>
    </source>
</reference>
<dbReference type="InterPro" id="IPR036322">
    <property type="entry name" value="WD40_repeat_dom_sf"/>
</dbReference>
<dbReference type="Gene3D" id="2.130.10.10">
    <property type="entry name" value="YVTN repeat-like/Quinoprotein amine dehydrogenase"/>
    <property type="match status" value="2"/>
</dbReference>
<organism evidence="3 4">
    <name type="scientific">Tritrichomonas foetus</name>
    <dbReference type="NCBI Taxonomy" id="1144522"/>
    <lineage>
        <taxon>Eukaryota</taxon>
        <taxon>Metamonada</taxon>
        <taxon>Parabasalia</taxon>
        <taxon>Tritrichomonadida</taxon>
        <taxon>Tritrichomonadidae</taxon>
        <taxon>Tritrichomonas</taxon>
    </lineage>
</organism>
<protein>
    <recommendedName>
        <fullName evidence="2">Anaphase-promoting complex subunit 4-like WD40 domain-containing protein</fullName>
    </recommendedName>
</protein>
<comment type="caution">
    <text evidence="3">The sequence shown here is derived from an EMBL/GenBank/DDBJ whole genome shotgun (WGS) entry which is preliminary data.</text>
</comment>
<gene>
    <name evidence="3" type="ORF">TRFO_19600</name>
</gene>
<dbReference type="PANTHER" id="PTHR44414">
    <property type="entry name" value="PROTEIN NEDD1"/>
    <property type="match status" value="1"/>
</dbReference>
<dbReference type="GO" id="GO:0005814">
    <property type="term" value="C:centriole"/>
    <property type="evidence" value="ECO:0007669"/>
    <property type="project" value="TreeGrafter"/>
</dbReference>
<dbReference type="RefSeq" id="XP_068364058.1">
    <property type="nucleotide sequence ID" value="XM_068500890.1"/>
</dbReference>
<dbReference type="EMBL" id="MLAK01000598">
    <property type="protein sequence ID" value="OHT10922.1"/>
    <property type="molecule type" value="Genomic_DNA"/>
</dbReference>
<feature type="compositionally biased region" description="Low complexity" evidence="1">
    <location>
        <begin position="320"/>
        <end position="337"/>
    </location>
</feature>
<dbReference type="InterPro" id="IPR001680">
    <property type="entry name" value="WD40_rpt"/>
</dbReference>
<dbReference type="Proteomes" id="UP000179807">
    <property type="component" value="Unassembled WGS sequence"/>
</dbReference>
<evidence type="ECO:0000313" key="3">
    <source>
        <dbReference type="EMBL" id="OHT10922.1"/>
    </source>
</evidence>
<dbReference type="Pfam" id="PF12894">
    <property type="entry name" value="ANAPC4_WD40"/>
    <property type="match status" value="1"/>
</dbReference>
<dbReference type="GeneID" id="94835594"/>
<dbReference type="GO" id="GO:0007020">
    <property type="term" value="P:microtubule nucleation"/>
    <property type="evidence" value="ECO:0007669"/>
    <property type="project" value="TreeGrafter"/>
</dbReference>
<proteinExistence type="predicted"/>
<dbReference type="InterPro" id="IPR015943">
    <property type="entry name" value="WD40/YVTN_repeat-like_dom_sf"/>
</dbReference>
<dbReference type="SUPFAM" id="SSF50978">
    <property type="entry name" value="WD40 repeat-like"/>
    <property type="match status" value="1"/>
</dbReference>
<evidence type="ECO:0000313" key="4">
    <source>
        <dbReference type="Proteomes" id="UP000179807"/>
    </source>
</evidence>
<evidence type="ECO:0000259" key="2">
    <source>
        <dbReference type="Pfam" id="PF12894"/>
    </source>
</evidence>
<dbReference type="GO" id="GO:0000278">
    <property type="term" value="P:mitotic cell cycle"/>
    <property type="evidence" value="ECO:0007669"/>
    <property type="project" value="TreeGrafter"/>
</dbReference>
<dbReference type="SMART" id="SM00320">
    <property type="entry name" value="WD40"/>
    <property type="match status" value="5"/>
</dbReference>
<dbReference type="GO" id="GO:0036064">
    <property type="term" value="C:ciliary basal body"/>
    <property type="evidence" value="ECO:0007669"/>
    <property type="project" value="TreeGrafter"/>
</dbReference>
<dbReference type="InterPro" id="IPR052818">
    <property type="entry name" value="NEDD1_Spindle_Assembly"/>
</dbReference>
<sequence length="472" mass="52670">MIACSGNVVQLWSISSHASFYKFNDMKTPVNSMCFTSDGEKLCIGSDSEYLNVINLYTGETSAFETQSPTINIVRSSPDGQFLATGSKTGPITLFTRNANEPLTFRQHKFAITAMTFTSDSTSLISGDKRGIISIGSFKPSKLPNWPGKVGQIRDITITKNMSLMSVAAGENTIFYDFNQQKVSKNIHFGACQQIKFSPFSDSLLAIATQVGDLYFFDPNTDEIINQTSFSNQITAMDFRFDGRVVSVAIKDQGIKLLDIRNLLNEIKTVDLFTDKSLQLNTIAFQPCIVKKPIFEGFHQNFVNEFKEIAKNAKIESKTSNKQTNSSTSNHNQNNSLNASKENMVSANNSILNSILDSSFDNSSKSLENIDITKLEPNQEQSELIRIAKEINKTKKSITELSKSFDVVSPKPIKKKDDQSQKPNSLAGIITDFFSMKLEDINEELHEHANRIHLDIIQKVKELEDKLIEATV</sequence>
<accession>A0A1J4KIM0</accession>
<name>A0A1J4KIM0_9EUKA</name>
<dbReference type="GO" id="GO:0000922">
    <property type="term" value="C:spindle pole"/>
    <property type="evidence" value="ECO:0007669"/>
    <property type="project" value="TreeGrafter"/>
</dbReference>
<feature type="region of interest" description="Disordered" evidence="1">
    <location>
        <begin position="315"/>
        <end position="337"/>
    </location>
</feature>
<evidence type="ECO:0000256" key="1">
    <source>
        <dbReference type="SAM" id="MobiDB-lite"/>
    </source>
</evidence>
<dbReference type="OrthoDB" id="16717at2759"/>
<feature type="domain" description="Anaphase-promoting complex subunit 4-like WD40" evidence="2">
    <location>
        <begin position="196"/>
        <end position="262"/>
    </location>
</feature>
<dbReference type="InterPro" id="IPR024977">
    <property type="entry name" value="Apc4-like_WD40_dom"/>
</dbReference>
<dbReference type="GO" id="GO:0005737">
    <property type="term" value="C:cytoplasm"/>
    <property type="evidence" value="ECO:0007669"/>
    <property type="project" value="TreeGrafter"/>
</dbReference>
<dbReference type="Pfam" id="PF00400">
    <property type="entry name" value="WD40"/>
    <property type="match status" value="1"/>
</dbReference>
<dbReference type="PANTHER" id="PTHR44414:SF1">
    <property type="entry name" value="PROTEIN NEDD1"/>
    <property type="match status" value="1"/>
</dbReference>
<keyword evidence="4" id="KW-1185">Reference proteome</keyword>
<dbReference type="VEuPathDB" id="TrichDB:TRFO_19600"/>
<dbReference type="GO" id="GO:0043015">
    <property type="term" value="F:gamma-tubulin binding"/>
    <property type="evidence" value="ECO:0007669"/>
    <property type="project" value="TreeGrafter"/>
</dbReference>